<feature type="transmembrane region" description="Helical" evidence="6">
    <location>
        <begin position="289"/>
        <end position="309"/>
    </location>
</feature>
<evidence type="ECO:0000256" key="6">
    <source>
        <dbReference type="SAM" id="Phobius"/>
    </source>
</evidence>
<keyword evidence="2 6" id="KW-0812">Transmembrane</keyword>
<organism evidence="7 8">
    <name type="scientific">Colletotrichum musicola</name>
    <dbReference type="NCBI Taxonomy" id="2175873"/>
    <lineage>
        <taxon>Eukaryota</taxon>
        <taxon>Fungi</taxon>
        <taxon>Dikarya</taxon>
        <taxon>Ascomycota</taxon>
        <taxon>Pezizomycotina</taxon>
        <taxon>Sordariomycetes</taxon>
        <taxon>Hypocreomycetidae</taxon>
        <taxon>Glomerellales</taxon>
        <taxon>Glomerellaceae</taxon>
        <taxon>Colletotrichum</taxon>
        <taxon>Colletotrichum orchidearum species complex</taxon>
    </lineage>
</organism>
<evidence type="ECO:0000256" key="5">
    <source>
        <dbReference type="SAM" id="MobiDB-lite"/>
    </source>
</evidence>
<sequence length="481" mass="51286">MEPPRTVLGTEGNAQPLPSPSRRGPNTTAVNHKLQYPPRALRGWKLHTTMFGLSLALLLSALETTIVATTLTTIGTYFDDYSKVGWVVIAYLVTYSVFRALQGIVGSGVFSVVFVTIVDICPARLLGPYSAVVSSTFAIANLLGPIVGGVISDIRDWKWILLLNVPGSAIAGAILVKHFPGGDDRKLGKSAFAKIDVLGFILSIGSAVMFLYGLQTGGKEFPWNDARIIGTLVAGGCVFYPAIINISQINQIVQLNSATTAGVRILPLLLPSSFSSMITGIVFSKTTRFGWQILALGGGLALLGTSLLIELPFSQDVLPRSYGYQAVLGMGLGSAVPAIMILTRIEVEDRDNAVMMGAVNTVRTMGGCIALSACSAILNNEIPKRLGGLPVETVASLLRSPTAVLPLSDDETGLMVRRSYHDLYRLQWIVVAALAAAELLFAFPPLFASVRKGPEVSTSHNLQQDEVDHSAAKVVTEITGY</sequence>
<dbReference type="Pfam" id="PF07690">
    <property type="entry name" value="MFS_1"/>
    <property type="match status" value="1"/>
</dbReference>
<dbReference type="GO" id="GO:0022857">
    <property type="term" value="F:transmembrane transporter activity"/>
    <property type="evidence" value="ECO:0007669"/>
    <property type="project" value="InterPro"/>
</dbReference>
<evidence type="ECO:0000256" key="2">
    <source>
        <dbReference type="ARBA" id="ARBA00022692"/>
    </source>
</evidence>
<keyword evidence="3 6" id="KW-1133">Transmembrane helix</keyword>
<dbReference type="GO" id="GO:0005886">
    <property type="term" value="C:plasma membrane"/>
    <property type="evidence" value="ECO:0007669"/>
    <property type="project" value="TreeGrafter"/>
</dbReference>
<feature type="transmembrane region" description="Helical" evidence="6">
    <location>
        <begin position="197"/>
        <end position="214"/>
    </location>
</feature>
<gene>
    <name evidence="7" type="ORF">CMUS01_15444</name>
</gene>
<dbReference type="Proteomes" id="UP000639643">
    <property type="component" value="Unassembled WGS sequence"/>
</dbReference>
<dbReference type="EMBL" id="WIGM01001295">
    <property type="protein sequence ID" value="KAF6802134.1"/>
    <property type="molecule type" value="Genomic_DNA"/>
</dbReference>
<evidence type="ECO:0000313" key="7">
    <source>
        <dbReference type="EMBL" id="KAF6802134.1"/>
    </source>
</evidence>
<dbReference type="OrthoDB" id="440553at2759"/>
<evidence type="ECO:0000256" key="4">
    <source>
        <dbReference type="ARBA" id="ARBA00023136"/>
    </source>
</evidence>
<protein>
    <submittedName>
        <fullName evidence="7">MFS multidrug transporter</fullName>
    </submittedName>
</protein>
<dbReference type="InterPro" id="IPR036259">
    <property type="entry name" value="MFS_trans_sf"/>
</dbReference>
<comment type="caution">
    <text evidence="7">The sequence shown here is derived from an EMBL/GenBank/DDBJ whole genome shotgun (WGS) entry which is preliminary data.</text>
</comment>
<feature type="transmembrane region" description="Helical" evidence="6">
    <location>
        <begin position="321"/>
        <end position="342"/>
    </location>
</feature>
<reference evidence="7" key="1">
    <citation type="journal article" date="2020" name="Phytopathology">
        <title>Genome Sequence Resources of Colletotrichum truncatum, C. plurivorum, C. musicola, and C. sojae: Four Species Pathogenic to Soybean (Glycine max).</title>
        <authorList>
            <person name="Rogerio F."/>
            <person name="Boufleur T.R."/>
            <person name="Ciampi-Guillardi M."/>
            <person name="Sukno S.A."/>
            <person name="Thon M.R."/>
            <person name="Massola Junior N.S."/>
            <person name="Baroncelli R."/>
        </authorList>
    </citation>
    <scope>NUCLEOTIDE SEQUENCE</scope>
    <source>
        <strain evidence="7">LFN0074</strain>
    </source>
</reference>
<keyword evidence="4 6" id="KW-0472">Membrane</keyword>
<dbReference type="AlphaFoldDB" id="A0A8H6IWF7"/>
<evidence type="ECO:0000256" key="3">
    <source>
        <dbReference type="ARBA" id="ARBA00022989"/>
    </source>
</evidence>
<dbReference type="SUPFAM" id="SSF103473">
    <property type="entry name" value="MFS general substrate transporter"/>
    <property type="match status" value="1"/>
</dbReference>
<feature type="transmembrane region" description="Helical" evidence="6">
    <location>
        <begin position="84"/>
        <end position="117"/>
    </location>
</feature>
<dbReference type="InterPro" id="IPR011701">
    <property type="entry name" value="MFS"/>
</dbReference>
<feature type="transmembrane region" description="Helical" evidence="6">
    <location>
        <begin position="226"/>
        <end position="244"/>
    </location>
</feature>
<dbReference type="PANTHER" id="PTHR23501">
    <property type="entry name" value="MAJOR FACILITATOR SUPERFAMILY"/>
    <property type="match status" value="1"/>
</dbReference>
<dbReference type="PANTHER" id="PTHR23501:SF43">
    <property type="entry name" value="MULTIDRUG TRANSPORTER, PUTATIVE (AFU_ORTHOLOGUE AFUA_6G03040)-RELATED"/>
    <property type="match status" value="1"/>
</dbReference>
<evidence type="ECO:0000256" key="1">
    <source>
        <dbReference type="ARBA" id="ARBA00004141"/>
    </source>
</evidence>
<evidence type="ECO:0000313" key="8">
    <source>
        <dbReference type="Proteomes" id="UP000639643"/>
    </source>
</evidence>
<feature type="transmembrane region" description="Helical" evidence="6">
    <location>
        <begin position="51"/>
        <end position="78"/>
    </location>
</feature>
<feature type="region of interest" description="Disordered" evidence="5">
    <location>
        <begin position="1"/>
        <end position="29"/>
    </location>
</feature>
<name>A0A8H6IWF7_9PEZI</name>
<feature type="transmembrane region" description="Helical" evidence="6">
    <location>
        <begin position="157"/>
        <end position="176"/>
    </location>
</feature>
<proteinExistence type="predicted"/>
<accession>A0A8H6IWF7</accession>
<comment type="subcellular location">
    <subcellularLocation>
        <location evidence="1">Membrane</location>
        <topology evidence="1">Multi-pass membrane protein</topology>
    </subcellularLocation>
</comment>
<feature type="transmembrane region" description="Helical" evidence="6">
    <location>
        <begin position="426"/>
        <end position="447"/>
    </location>
</feature>
<dbReference type="Gene3D" id="1.20.1250.20">
    <property type="entry name" value="MFS general substrate transporter like domains"/>
    <property type="match status" value="1"/>
</dbReference>
<feature type="transmembrane region" description="Helical" evidence="6">
    <location>
        <begin position="129"/>
        <end position="151"/>
    </location>
</feature>
<keyword evidence="8" id="KW-1185">Reference proteome</keyword>
<feature type="transmembrane region" description="Helical" evidence="6">
    <location>
        <begin position="265"/>
        <end position="283"/>
    </location>
</feature>